<evidence type="ECO:0008006" key="4">
    <source>
        <dbReference type="Google" id="ProtNLM"/>
    </source>
</evidence>
<evidence type="ECO:0000313" key="3">
    <source>
        <dbReference type="Proteomes" id="UP001139031"/>
    </source>
</evidence>
<dbReference type="RefSeq" id="WP_224191002.1">
    <property type="nucleotide sequence ID" value="NZ_JAIRAU010000005.1"/>
</dbReference>
<comment type="caution">
    <text evidence="2">The sequence shown here is derived from an EMBL/GenBank/DDBJ whole genome shotgun (WGS) entry which is preliminary data.</text>
</comment>
<reference evidence="2" key="1">
    <citation type="submission" date="2021-08" db="EMBL/GenBank/DDBJ databases">
        <authorList>
            <person name="Stevens D.C."/>
        </authorList>
    </citation>
    <scope>NUCLEOTIDE SEQUENCE</scope>
    <source>
        <strain evidence="2">DSM 53165</strain>
    </source>
</reference>
<proteinExistence type="predicted"/>
<organism evidence="2 3">
    <name type="scientific">Nannocystis pusilla</name>
    <dbReference type="NCBI Taxonomy" id="889268"/>
    <lineage>
        <taxon>Bacteria</taxon>
        <taxon>Pseudomonadati</taxon>
        <taxon>Myxococcota</taxon>
        <taxon>Polyangia</taxon>
        <taxon>Nannocystales</taxon>
        <taxon>Nannocystaceae</taxon>
        <taxon>Nannocystis</taxon>
    </lineage>
</organism>
<feature type="region of interest" description="Disordered" evidence="1">
    <location>
        <begin position="21"/>
        <end position="82"/>
    </location>
</feature>
<name>A0ABS7TLY1_9BACT</name>
<sequence>MNHKLASLFSLLLACGDDGPMNTSATAPTTAPTTNNPQTTSDPPASDTDDGTSSPATDATSTPTSTTSTGANAPVFLTLSTNPGELTEGDSLIVTAILTDPDGVDDIVGGTLLNEDGSTEFGPFVATGQEGSYSFMLSWAQIHEADPIHFENMAESRVFSARFFDQAANSSTRTVAVTLQCPGGSACGGACTDLAVDAGNCGTCGHACSLACDDGTCGPAWSECIWSGDGFMTCDQVCQSIGETCAESQCGKATVQSFGDLEWCMNDQHAIELDEPCDKAQDWVTSAIKCCCTTSG</sequence>
<gene>
    <name evidence="2" type="ORF">K7C98_08120</name>
</gene>
<dbReference type="PROSITE" id="PS51257">
    <property type="entry name" value="PROKAR_LIPOPROTEIN"/>
    <property type="match status" value="1"/>
</dbReference>
<evidence type="ECO:0000256" key="1">
    <source>
        <dbReference type="SAM" id="MobiDB-lite"/>
    </source>
</evidence>
<evidence type="ECO:0000313" key="2">
    <source>
        <dbReference type="EMBL" id="MBZ5709224.1"/>
    </source>
</evidence>
<protein>
    <recommendedName>
        <fullName evidence="4">Lipoprotein</fullName>
    </recommendedName>
</protein>
<dbReference type="EMBL" id="JAIRAU010000005">
    <property type="protein sequence ID" value="MBZ5709224.1"/>
    <property type="molecule type" value="Genomic_DNA"/>
</dbReference>
<accession>A0ABS7TLY1</accession>
<feature type="compositionally biased region" description="Low complexity" evidence="1">
    <location>
        <begin position="22"/>
        <end position="74"/>
    </location>
</feature>
<keyword evidence="3" id="KW-1185">Reference proteome</keyword>
<dbReference type="Proteomes" id="UP001139031">
    <property type="component" value="Unassembled WGS sequence"/>
</dbReference>